<organism evidence="7 8">
    <name type="scientific">Nonomuraea deserti</name>
    <dbReference type="NCBI Taxonomy" id="1848322"/>
    <lineage>
        <taxon>Bacteria</taxon>
        <taxon>Bacillati</taxon>
        <taxon>Actinomycetota</taxon>
        <taxon>Actinomycetes</taxon>
        <taxon>Streptosporangiales</taxon>
        <taxon>Streptosporangiaceae</taxon>
        <taxon>Nonomuraea</taxon>
    </lineage>
</organism>
<evidence type="ECO:0000256" key="2">
    <source>
        <dbReference type="ARBA" id="ARBA00022630"/>
    </source>
</evidence>
<keyword evidence="3" id="KW-0274">FAD</keyword>
<dbReference type="InterPro" id="IPR045024">
    <property type="entry name" value="NDH-2"/>
</dbReference>
<evidence type="ECO:0000256" key="4">
    <source>
        <dbReference type="ARBA" id="ARBA00023002"/>
    </source>
</evidence>
<dbReference type="PRINTS" id="PR00368">
    <property type="entry name" value="FADPNR"/>
</dbReference>
<keyword evidence="4" id="KW-0560">Oxidoreductase</keyword>
<evidence type="ECO:0000256" key="1">
    <source>
        <dbReference type="ARBA" id="ARBA00005272"/>
    </source>
</evidence>
<evidence type="ECO:0000256" key="5">
    <source>
        <dbReference type="ARBA" id="ARBA00023027"/>
    </source>
</evidence>
<keyword evidence="2" id="KW-0285">Flavoprotein</keyword>
<sequence length="442" mass="46520">MAKPRVVVVGAGFGGFSCLRGLERRLPPGAAELVLVNPSDYHLYTPLLPQVAAGVVNPADAAVPLRGLRRTRLKPGEAIGVDLDARTVTVRDRDGNVSGIGWDRLVLAPGSVTRAVDVPGLKEHAHGFKTIMEAVYLRERVLAQLELADGLRDGAERAAYTTFVVVGAGLAGTEYVAQMRMFVRSALAAYPRLRAEHIRWIIVDPGHRILSHLDPRLSERALAILRSRDVEVRLGAAVDRLTADTVHLSDGTTVACRLLVWTAGVAADPLVGELGLPTEKGRLVVGADLAVPGRPDVVALGDAAAVPDLTRPGSVCPQTAQHAMRQGHAAARNVAAGLGHGRARPYRHRDLGAVADLGGGQAVAAPFNLRVTGRAASAITGAYHLFALPAAGNRLRVAADWALAGLLSRQTVSLGLVPDAAAELSRAEQLSIRPPAERKPAG</sequence>
<dbReference type="PROSITE" id="PS51257">
    <property type="entry name" value="PROKAR_LIPOPROTEIN"/>
    <property type="match status" value="1"/>
</dbReference>
<evidence type="ECO:0000256" key="3">
    <source>
        <dbReference type="ARBA" id="ARBA00022827"/>
    </source>
</evidence>
<comment type="similarity">
    <text evidence="1">Belongs to the NADH dehydrogenase family.</text>
</comment>
<dbReference type="PANTHER" id="PTHR43706">
    <property type="entry name" value="NADH DEHYDROGENASE"/>
    <property type="match status" value="1"/>
</dbReference>
<dbReference type="SUPFAM" id="SSF51905">
    <property type="entry name" value="FAD/NAD(P)-binding domain"/>
    <property type="match status" value="1"/>
</dbReference>
<dbReference type="GO" id="GO:0003954">
    <property type="term" value="F:NADH dehydrogenase activity"/>
    <property type="evidence" value="ECO:0007669"/>
    <property type="project" value="InterPro"/>
</dbReference>
<dbReference type="Pfam" id="PF07992">
    <property type="entry name" value="Pyr_redox_2"/>
    <property type="match status" value="1"/>
</dbReference>
<dbReference type="EMBL" id="SMKO01000031">
    <property type="protein sequence ID" value="TDD06622.1"/>
    <property type="molecule type" value="Genomic_DNA"/>
</dbReference>
<evidence type="ECO:0000313" key="8">
    <source>
        <dbReference type="Proteomes" id="UP000295258"/>
    </source>
</evidence>
<keyword evidence="5" id="KW-0520">NAD</keyword>
<name>A0A4R4VLW4_9ACTN</name>
<comment type="caution">
    <text evidence="7">The sequence shown here is derived from an EMBL/GenBank/DDBJ whole genome shotgun (WGS) entry which is preliminary data.</text>
</comment>
<dbReference type="Proteomes" id="UP000295258">
    <property type="component" value="Unassembled WGS sequence"/>
</dbReference>
<keyword evidence="8" id="KW-1185">Reference proteome</keyword>
<proteinExistence type="inferred from homology"/>
<evidence type="ECO:0000259" key="6">
    <source>
        <dbReference type="Pfam" id="PF07992"/>
    </source>
</evidence>
<reference evidence="7 8" key="1">
    <citation type="submission" date="2019-03" db="EMBL/GenBank/DDBJ databases">
        <title>Draft genome sequences of novel Actinobacteria.</title>
        <authorList>
            <person name="Sahin N."/>
            <person name="Ay H."/>
            <person name="Saygin H."/>
        </authorList>
    </citation>
    <scope>NUCLEOTIDE SEQUENCE [LARGE SCALE GENOMIC DNA]</scope>
    <source>
        <strain evidence="7 8">KC310</strain>
    </source>
</reference>
<feature type="domain" description="FAD/NAD(P)-binding" evidence="6">
    <location>
        <begin position="5"/>
        <end position="327"/>
    </location>
</feature>
<dbReference type="AlphaFoldDB" id="A0A4R4VLW4"/>
<dbReference type="PANTHER" id="PTHR43706:SF45">
    <property type="entry name" value="NADH DEHYDROGENASE-LIKE PROTEIN RV1812C"/>
    <property type="match status" value="1"/>
</dbReference>
<protein>
    <submittedName>
        <fullName evidence="7">NAD(P)/FAD-dependent oxidoreductase</fullName>
    </submittedName>
</protein>
<dbReference type="InterPro" id="IPR036188">
    <property type="entry name" value="FAD/NAD-bd_sf"/>
</dbReference>
<evidence type="ECO:0000313" key="7">
    <source>
        <dbReference type="EMBL" id="TDD06622.1"/>
    </source>
</evidence>
<gene>
    <name evidence="7" type="ORF">E1292_14820</name>
</gene>
<dbReference type="InterPro" id="IPR023753">
    <property type="entry name" value="FAD/NAD-binding_dom"/>
</dbReference>
<accession>A0A4R4VLW4</accession>
<dbReference type="Gene3D" id="3.50.50.100">
    <property type="match status" value="1"/>
</dbReference>
<dbReference type="RefSeq" id="WP_132595755.1">
    <property type="nucleotide sequence ID" value="NZ_SMKO01000031.1"/>
</dbReference>